<dbReference type="GO" id="GO:0000150">
    <property type="term" value="F:DNA strand exchange activity"/>
    <property type="evidence" value="ECO:0007669"/>
    <property type="project" value="InterPro"/>
</dbReference>
<organism evidence="2 3">
    <name type="scientific">Butyribacter intestini</name>
    <dbReference type="NCBI Taxonomy" id="1703332"/>
    <lineage>
        <taxon>Bacteria</taxon>
        <taxon>Bacillati</taxon>
        <taxon>Bacillota</taxon>
        <taxon>Clostridia</taxon>
        <taxon>Lachnospirales</taxon>
        <taxon>Lachnospiraceae</taxon>
        <taxon>Butyribacter</taxon>
    </lineage>
</organism>
<comment type="caution">
    <text evidence="2">The sequence shown here is derived from an EMBL/GenBank/DDBJ whole genome shotgun (WGS) entry which is preliminary data.</text>
</comment>
<dbReference type="Proteomes" id="UP000050833">
    <property type="component" value="Unassembled WGS sequence"/>
</dbReference>
<dbReference type="InterPro" id="IPR038109">
    <property type="entry name" value="DNA_bind_recomb_sf"/>
</dbReference>
<dbReference type="InterPro" id="IPR036162">
    <property type="entry name" value="Resolvase-like_N_sf"/>
</dbReference>
<dbReference type="SMART" id="SM00857">
    <property type="entry name" value="Resolvase"/>
    <property type="match status" value="1"/>
</dbReference>
<name>A0AAW3JVP6_9FIRM</name>
<evidence type="ECO:0000313" key="2">
    <source>
        <dbReference type="EMBL" id="KQC86842.1"/>
    </source>
</evidence>
<dbReference type="Pfam" id="PF00239">
    <property type="entry name" value="Resolvase"/>
    <property type="match status" value="1"/>
</dbReference>
<proteinExistence type="predicted"/>
<dbReference type="Gene3D" id="3.40.50.1390">
    <property type="entry name" value="Resolvase, N-terminal catalytic domain"/>
    <property type="match status" value="1"/>
</dbReference>
<dbReference type="EMBL" id="LLKB01000001">
    <property type="protein sequence ID" value="KQC86842.1"/>
    <property type="molecule type" value="Genomic_DNA"/>
</dbReference>
<reference evidence="2 3" key="1">
    <citation type="submission" date="2015-10" db="EMBL/GenBank/DDBJ databases">
        <title>Butyribacter intestini gen. nov., sp. nov., a butyric acid-producing bacterium of the family Lachnospiraceae isolated from the human faeces.</title>
        <authorList>
            <person name="Zou Y."/>
            <person name="Xue W."/>
            <person name="Luo G."/>
            <person name="Lv M."/>
        </authorList>
    </citation>
    <scope>NUCLEOTIDE SEQUENCE [LARGE SCALE GENOMIC DNA]</scope>
    <source>
        <strain evidence="2 3">TF01-11</strain>
    </source>
</reference>
<dbReference type="PANTHER" id="PTHR30461:SF23">
    <property type="entry name" value="DNA RECOMBINASE-RELATED"/>
    <property type="match status" value="1"/>
</dbReference>
<dbReference type="InterPro" id="IPR011109">
    <property type="entry name" value="DNA_bind_recombinase_dom"/>
</dbReference>
<feature type="domain" description="Recombinase" evidence="1">
    <location>
        <begin position="191"/>
        <end position="335"/>
    </location>
</feature>
<dbReference type="PANTHER" id="PTHR30461">
    <property type="entry name" value="DNA-INVERTASE FROM LAMBDOID PROPHAGE"/>
    <property type="match status" value="1"/>
</dbReference>
<protein>
    <recommendedName>
        <fullName evidence="1">Recombinase domain-containing protein</fullName>
    </recommendedName>
</protein>
<evidence type="ECO:0000259" key="1">
    <source>
        <dbReference type="PROSITE" id="PS51737"/>
    </source>
</evidence>
<dbReference type="Pfam" id="PF07508">
    <property type="entry name" value="Recombinase"/>
    <property type="match status" value="1"/>
</dbReference>
<keyword evidence="3" id="KW-1185">Reference proteome</keyword>
<gene>
    <name evidence="2" type="ORF">APZ18_06710</name>
</gene>
<dbReference type="InterPro" id="IPR050639">
    <property type="entry name" value="SSR_resolvase"/>
</dbReference>
<evidence type="ECO:0000313" key="3">
    <source>
        <dbReference type="Proteomes" id="UP000050833"/>
    </source>
</evidence>
<dbReference type="SUPFAM" id="SSF53041">
    <property type="entry name" value="Resolvase-like"/>
    <property type="match status" value="1"/>
</dbReference>
<dbReference type="InterPro" id="IPR006119">
    <property type="entry name" value="Resolv_N"/>
</dbReference>
<dbReference type="PROSITE" id="PS51737">
    <property type="entry name" value="RECOMBINASE_DNA_BIND"/>
    <property type="match status" value="1"/>
</dbReference>
<dbReference type="Gene3D" id="3.90.1750.20">
    <property type="entry name" value="Putative Large Serine Recombinase, Chain B, Domain 2"/>
    <property type="match status" value="1"/>
</dbReference>
<dbReference type="RefSeq" id="WP_055942869.1">
    <property type="nucleotide sequence ID" value="NZ_LLKB01000001.1"/>
</dbReference>
<sequence>MVECVTYLRVSKNDGLRERDYTFNSKDMANVNDNAVCSADNNTISSITNSVENQRKLLERFILKNDFKHIAEFVDEGYTGTNFNRPGFIKMLGWIEKNNVRCIMVKDLSRLGRDYIETGRLLEYYFPMNNIRVISVSDGYDSDKADYHERKITVPLLNLLNDSYARDISCKVRYSQKVKRESGKYIGAFAVYGYKKSDSDKNRLVIDDVAAKVVKQIFDMRIAGYSAEKIVRALNEEKILSPYMYKKANNSNYKTSFANSEMSVWKPYSVRRILNNEIYTGVLQQGKTRKINYKLNKRINLNKEEWVCCEETVPAIISKEQFMYANISLSNRKKM</sequence>
<accession>A0AAW3JVP6</accession>
<dbReference type="AlphaFoldDB" id="A0AAW3JVP6"/>
<dbReference type="GO" id="GO:0003677">
    <property type="term" value="F:DNA binding"/>
    <property type="evidence" value="ECO:0007669"/>
    <property type="project" value="InterPro"/>
</dbReference>